<protein>
    <submittedName>
        <fullName evidence="2">Uncharacterized protein</fullName>
    </submittedName>
</protein>
<proteinExistence type="predicted"/>
<comment type="caution">
    <text evidence="2">The sequence shown here is derived from an EMBL/GenBank/DDBJ whole genome shotgun (WGS) entry which is preliminary data.</text>
</comment>
<evidence type="ECO:0000256" key="1">
    <source>
        <dbReference type="SAM" id="MobiDB-lite"/>
    </source>
</evidence>
<dbReference type="EMBL" id="JAHXZJ010001864">
    <property type="protein sequence ID" value="KAH0549594.1"/>
    <property type="molecule type" value="Genomic_DNA"/>
</dbReference>
<feature type="region of interest" description="Disordered" evidence="1">
    <location>
        <begin position="1"/>
        <end position="34"/>
    </location>
</feature>
<organism evidence="2 3">
    <name type="scientific">Cotesia glomerata</name>
    <name type="common">Lepidopteran parasitic wasp</name>
    <name type="synonym">Apanteles glomeratus</name>
    <dbReference type="NCBI Taxonomy" id="32391"/>
    <lineage>
        <taxon>Eukaryota</taxon>
        <taxon>Metazoa</taxon>
        <taxon>Ecdysozoa</taxon>
        <taxon>Arthropoda</taxon>
        <taxon>Hexapoda</taxon>
        <taxon>Insecta</taxon>
        <taxon>Pterygota</taxon>
        <taxon>Neoptera</taxon>
        <taxon>Endopterygota</taxon>
        <taxon>Hymenoptera</taxon>
        <taxon>Apocrita</taxon>
        <taxon>Ichneumonoidea</taxon>
        <taxon>Braconidae</taxon>
        <taxon>Microgastrinae</taxon>
        <taxon>Cotesia</taxon>
    </lineage>
</organism>
<evidence type="ECO:0000313" key="3">
    <source>
        <dbReference type="Proteomes" id="UP000826195"/>
    </source>
</evidence>
<dbReference type="Proteomes" id="UP000826195">
    <property type="component" value="Unassembled WGS sequence"/>
</dbReference>
<accession>A0AAV7IGT2</accession>
<feature type="compositionally biased region" description="Low complexity" evidence="1">
    <location>
        <begin position="73"/>
        <end position="86"/>
    </location>
</feature>
<reference evidence="2 3" key="1">
    <citation type="journal article" date="2021" name="J. Hered.">
        <title>A chromosome-level genome assembly of the parasitoid wasp, Cotesia glomerata (Hymenoptera: Braconidae).</title>
        <authorList>
            <person name="Pinto B.J."/>
            <person name="Weis J.J."/>
            <person name="Gamble T."/>
            <person name="Ode P.J."/>
            <person name="Paul R."/>
            <person name="Zaspel J.M."/>
        </authorList>
    </citation>
    <scope>NUCLEOTIDE SEQUENCE [LARGE SCALE GENOMIC DNA]</scope>
    <source>
        <strain evidence="2">CgM1</strain>
    </source>
</reference>
<sequence>MPRSIEVPGPPNINSSSIEDSKNEGLSDDPPPVNERRAIMLESVPRLVSESVSDRSAVTVIKSTASMNLLEDSPASPSSSPGIPIAQRVQDQGRPAY</sequence>
<evidence type="ECO:0000313" key="2">
    <source>
        <dbReference type="EMBL" id="KAH0549594.1"/>
    </source>
</evidence>
<keyword evidence="3" id="KW-1185">Reference proteome</keyword>
<gene>
    <name evidence="2" type="ORF">KQX54_010762</name>
</gene>
<dbReference type="AlphaFoldDB" id="A0AAV7IGT2"/>
<name>A0AAV7IGT2_COTGL</name>
<feature type="region of interest" description="Disordered" evidence="1">
    <location>
        <begin position="69"/>
        <end position="97"/>
    </location>
</feature>